<dbReference type="HOGENOM" id="CLU_1594220_0_0_1"/>
<accession>M2NE31</accession>
<evidence type="ECO:0000313" key="1">
    <source>
        <dbReference type="EMBL" id="EMC97195.1"/>
    </source>
</evidence>
<proteinExistence type="predicted"/>
<gene>
    <name evidence="1" type="ORF">BAUCODRAFT_23556</name>
</gene>
<keyword evidence="2" id="KW-1185">Reference proteome</keyword>
<dbReference type="KEGG" id="bcom:BAUCODRAFT_23556"/>
<organism evidence="1 2">
    <name type="scientific">Baudoinia panamericana (strain UAMH 10762)</name>
    <name type="common">Angels' share fungus</name>
    <name type="synonym">Baudoinia compniacensis (strain UAMH 10762)</name>
    <dbReference type="NCBI Taxonomy" id="717646"/>
    <lineage>
        <taxon>Eukaryota</taxon>
        <taxon>Fungi</taxon>
        <taxon>Dikarya</taxon>
        <taxon>Ascomycota</taxon>
        <taxon>Pezizomycotina</taxon>
        <taxon>Dothideomycetes</taxon>
        <taxon>Dothideomycetidae</taxon>
        <taxon>Mycosphaerellales</taxon>
        <taxon>Teratosphaeriaceae</taxon>
        <taxon>Baudoinia</taxon>
    </lineage>
</organism>
<dbReference type="GeneID" id="19110050"/>
<dbReference type="Proteomes" id="UP000011761">
    <property type="component" value="Unassembled WGS sequence"/>
</dbReference>
<dbReference type="EMBL" id="KB445554">
    <property type="protein sequence ID" value="EMC97195.1"/>
    <property type="molecule type" value="Genomic_DNA"/>
</dbReference>
<protein>
    <submittedName>
        <fullName evidence="1">Uncharacterized protein</fullName>
    </submittedName>
</protein>
<name>M2NE31_BAUPA</name>
<sequence length="167" mass="19184">MSDDGKSDTTPAELPIPGILRLPTELRLRIYGRLFLVPKYDLSKKSTDATGKRQVFLPVMRTCSVFRNEAANLYHKYLVAILAQTHMKRRVLEHYLMHESDESQGMLDGNKRPKVPAPRDLGPTDIAAALATHDDYPDYIPKVRELAIEYMLTLWMRDRVKDLLKAF</sequence>
<reference evidence="1 2" key="1">
    <citation type="journal article" date="2012" name="PLoS Pathog.">
        <title>Diverse lifestyles and strategies of plant pathogenesis encoded in the genomes of eighteen Dothideomycetes fungi.</title>
        <authorList>
            <person name="Ohm R.A."/>
            <person name="Feau N."/>
            <person name="Henrissat B."/>
            <person name="Schoch C.L."/>
            <person name="Horwitz B.A."/>
            <person name="Barry K.W."/>
            <person name="Condon B.J."/>
            <person name="Copeland A.C."/>
            <person name="Dhillon B."/>
            <person name="Glaser F."/>
            <person name="Hesse C.N."/>
            <person name="Kosti I."/>
            <person name="LaButti K."/>
            <person name="Lindquist E.A."/>
            <person name="Lucas S."/>
            <person name="Salamov A.A."/>
            <person name="Bradshaw R.E."/>
            <person name="Ciuffetti L."/>
            <person name="Hamelin R.C."/>
            <person name="Kema G.H.J."/>
            <person name="Lawrence C."/>
            <person name="Scott J.A."/>
            <person name="Spatafora J.W."/>
            <person name="Turgeon B.G."/>
            <person name="de Wit P.J.G.M."/>
            <person name="Zhong S."/>
            <person name="Goodwin S.B."/>
            <person name="Grigoriev I.V."/>
        </authorList>
    </citation>
    <scope>NUCLEOTIDE SEQUENCE [LARGE SCALE GENOMIC DNA]</scope>
    <source>
        <strain evidence="1 2">UAMH 10762</strain>
    </source>
</reference>
<evidence type="ECO:0000313" key="2">
    <source>
        <dbReference type="Proteomes" id="UP000011761"/>
    </source>
</evidence>
<dbReference type="RefSeq" id="XP_007675125.1">
    <property type="nucleotide sequence ID" value="XM_007676935.1"/>
</dbReference>
<dbReference type="AlphaFoldDB" id="M2NE31"/>